<feature type="compositionally biased region" description="Low complexity" evidence="6">
    <location>
        <begin position="489"/>
        <end position="502"/>
    </location>
</feature>
<dbReference type="GO" id="GO:0005524">
    <property type="term" value="F:ATP binding"/>
    <property type="evidence" value="ECO:0007669"/>
    <property type="project" value="UniProtKB-KW"/>
</dbReference>
<dbReference type="InParanoid" id="A0A4Q1BVC5"/>
<feature type="region of interest" description="Disordered" evidence="6">
    <location>
        <begin position="437"/>
        <end position="502"/>
    </location>
</feature>
<dbReference type="InterPro" id="IPR027417">
    <property type="entry name" value="P-loop_NTPase"/>
</dbReference>
<feature type="region of interest" description="Disordered" evidence="6">
    <location>
        <begin position="717"/>
        <end position="736"/>
    </location>
</feature>
<evidence type="ECO:0000256" key="5">
    <source>
        <dbReference type="ARBA" id="ARBA00022840"/>
    </source>
</evidence>
<evidence type="ECO:0000313" key="8">
    <source>
        <dbReference type="EMBL" id="RXK42018.1"/>
    </source>
</evidence>
<dbReference type="PROSITE" id="PS51194">
    <property type="entry name" value="HELICASE_CTER"/>
    <property type="match status" value="1"/>
</dbReference>
<evidence type="ECO:0000256" key="1">
    <source>
        <dbReference type="ARBA" id="ARBA00012552"/>
    </source>
</evidence>
<evidence type="ECO:0000259" key="7">
    <source>
        <dbReference type="PROSITE" id="PS51194"/>
    </source>
</evidence>
<keyword evidence="3" id="KW-0378">Hydrolase</keyword>
<feature type="compositionally biased region" description="Low complexity" evidence="6">
    <location>
        <begin position="138"/>
        <end position="147"/>
    </location>
</feature>
<dbReference type="InterPro" id="IPR014001">
    <property type="entry name" value="Helicase_ATP-bd"/>
</dbReference>
<dbReference type="GO" id="GO:0016787">
    <property type="term" value="F:hydrolase activity"/>
    <property type="evidence" value="ECO:0007669"/>
    <property type="project" value="UniProtKB-KW"/>
</dbReference>
<dbReference type="Pfam" id="PF00270">
    <property type="entry name" value="DEAD"/>
    <property type="match status" value="1"/>
</dbReference>
<reference evidence="8 9" key="1">
    <citation type="submission" date="2016-06" db="EMBL/GenBank/DDBJ databases">
        <title>Evolution of pathogenesis and genome organization in the Tremellales.</title>
        <authorList>
            <person name="Cuomo C."/>
            <person name="Litvintseva A."/>
            <person name="Heitman J."/>
            <person name="Chen Y."/>
            <person name="Sun S."/>
            <person name="Springer D."/>
            <person name="Dromer F."/>
            <person name="Young S."/>
            <person name="Zeng Q."/>
            <person name="Chapman S."/>
            <person name="Gujja S."/>
            <person name="Saif S."/>
            <person name="Birren B."/>
        </authorList>
    </citation>
    <scope>NUCLEOTIDE SEQUENCE [LARGE SCALE GENOMIC DNA]</scope>
    <source>
        <strain evidence="8 9">ATCC 28783</strain>
    </source>
</reference>
<keyword evidence="9" id="KW-1185">Reference proteome</keyword>
<feature type="compositionally biased region" description="Polar residues" evidence="6">
    <location>
        <begin position="93"/>
        <end position="113"/>
    </location>
</feature>
<evidence type="ECO:0000256" key="6">
    <source>
        <dbReference type="SAM" id="MobiDB-lite"/>
    </source>
</evidence>
<dbReference type="SUPFAM" id="SSF52540">
    <property type="entry name" value="P-loop containing nucleoside triphosphate hydrolases"/>
    <property type="match status" value="2"/>
</dbReference>
<gene>
    <name evidence="8" type="ORF">M231_00739</name>
</gene>
<feature type="region of interest" description="Disordered" evidence="6">
    <location>
        <begin position="138"/>
        <end position="159"/>
    </location>
</feature>
<dbReference type="GO" id="GO:0003676">
    <property type="term" value="F:nucleic acid binding"/>
    <property type="evidence" value="ECO:0007669"/>
    <property type="project" value="InterPro"/>
</dbReference>
<keyword evidence="2" id="KW-0547">Nucleotide-binding</keyword>
<keyword evidence="5" id="KW-0067">ATP-binding</keyword>
<evidence type="ECO:0000313" key="9">
    <source>
        <dbReference type="Proteomes" id="UP000289152"/>
    </source>
</evidence>
<feature type="domain" description="Helicase C-terminal" evidence="7">
    <location>
        <begin position="605"/>
        <end position="798"/>
    </location>
</feature>
<feature type="region of interest" description="Disordered" evidence="6">
    <location>
        <begin position="574"/>
        <end position="599"/>
    </location>
</feature>
<comment type="caution">
    <text evidence="8">The sequence shown here is derived from an EMBL/GenBank/DDBJ whole genome shotgun (WGS) entry which is preliminary data.</text>
</comment>
<dbReference type="InterPro" id="IPR001650">
    <property type="entry name" value="Helicase_C-like"/>
</dbReference>
<organism evidence="8 9">
    <name type="scientific">Tremella mesenterica</name>
    <name type="common">Jelly fungus</name>
    <dbReference type="NCBI Taxonomy" id="5217"/>
    <lineage>
        <taxon>Eukaryota</taxon>
        <taxon>Fungi</taxon>
        <taxon>Dikarya</taxon>
        <taxon>Basidiomycota</taxon>
        <taxon>Agaricomycotina</taxon>
        <taxon>Tremellomycetes</taxon>
        <taxon>Tremellales</taxon>
        <taxon>Tremellaceae</taxon>
        <taxon>Tremella</taxon>
    </lineage>
</organism>
<dbReference type="GO" id="GO:0003724">
    <property type="term" value="F:RNA helicase activity"/>
    <property type="evidence" value="ECO:0007669"/>
    <property type="project" value="UniProtKB-EC"/>
</dbReference>
<name>A0A4Q1BVC5_TREME</name>
<dbReference type="AlphaFoldDB" id="A0A4Q1BVC5"/>
<sequence>MSSAIPQRDPFESSPAYQALVARVTATESTLASLSTQVNNLASKVNSLSDNKSTLQNASQGQANPQAQPNKGQDHRPPPNGHTGYVFSPFDTPDQTPFSLAPPDSSNQQNPSASGPDPTVQALTTQIQALSTSVAQLQRLQHGQQQRSVPFGERGGVVSGAAPNQGSSAVNLPHGMLTPGFPRPGINRSISAMSSDDKWSPHGQPPVQRLSTGPLSAGNYGWQGSGGNSMGTPGLNLPPPGIGMPVTPGGNMLITRWDQLGLKVELLRSIAKYGLGPPNKIQSRVLPFMGKPHDKDIIAQAPPTQERMLAYVVPAIQLCLTLPQQSYRGPAVIIITTTVDQASQCQKFIRGIGGPVGVRCALATGIAGNPNLPNEIAAIHHEAVQVLIGTPVKLNEIMSTGEVSGAEVRLFILDEVDQMIARNLHSNILSIAKHLPPPRRANNGALTPGAGAGTFSPNGGVTSPYDPGQASPFNPQSKTPFPGQGRYGGSSAVASAPPAGGATDRQTCFFSNTIPTDVITFSQTLGIRDPIRVMVRKEGNSNAQESVSSVSQRINVKHTYVYLAITGSARSDGAADSGGVGTIGSGRTANGGHPSEEATRAKEYKLDTLVKMLDDYPLWQAVIHVGTFAMLEAVVYKLGARQWETLYLTPDMPQGQRKQVLNQWRHSISPSGPRFLVVFDVNVKPPDIPWAPLVINFDLPRSVEGYAHRAAAAVPPPVRGNGNGNGAGGSVGWGNGSGSGGASGGVNGGNAGNGGNGPQGVIVNFVQAAGGDVEMLRSTECAYTFKCAEIPSVFHDLFQY</sequence>
<dbReference type="SMART" id="SM00487">
    <property type="entry name" value="DEXDc"/>
    <property type="match status" value="1"/>
</dbReference>
<dbReference type="VEuPathDB" id="FungiDB:TREMEDRAFT_71537"/>
<protein>
    <recommendedName>
        <fullName evidence="1">RNA helicase</fullName>
        <ecNumber evidence="1">3.6.4.13</ecNumber>
    </recommendedName>
</protein>
<dbReference type="Pfam" id="PF00271">
    <property type="entry name" value="Helicase_C"/>
    <property type="match status" value="1"/>
</dbReference>
<dbReference type="InterPro" id="IPR011545">
    <property type="entry name" value="DEAD/DEAH_box_helicase_dom"/>
</dbReference>
<dbReference type="PANTHER" id="PTHR47958">
    <property type="entry name" value="ATP-DEPENDENT RNA HELICASE DBP3"/>
    <property type="match status" value="1"/>
</dbReference>
<keyword evidence="4" id="KW-0347">Helicase</keyword>
<evidence type="ECO:0000256" key="3">
    <source>
        <dbReference type="ARBA" id="ARBA00022801"/>
    </source>
</evidence>
<dbReference type="Gene3D" id="3.40.50.300">
    <property type="entry name" value="P-loop containing nucleotide triphosphate hydrolases"/>
    <property type="match status" value="2"/>
</dbReference>
<accession>A0A4Q1BVC5</accession>
<dbReference type="Proteomes" id="UP000289152">
    <property type="component" value="Unassembled WGS sequence"/>
</dbReference>
<feature type="region of interest" description="Disordered" evidence="6">
    <location>
        <begin position="45"/>
        <end position="120"/>
    </location>
</feature>
<feature type="compositionally biased region" description="Polar residues" evidence="6">
    <location>
        <begin position="45"/>
        <end position="71"/>
    </location>
</feature>
<dbReference type="STRING" id="5217.A0A4Q1BVC5"/>
<dbReference type="EC" id="3.6.4.13" evidence="1"/>
<proteinExistence type="predicted"/>
<dbReference type="EMBL" id="SDIL01000004">
    <property type="protein sequence ID" value="RXK42018.1"/>
    <property type="molecule type" value="Genomic_DNA"/>
</dbReference>
<dbReference type="OrthoDB" id="4726at2759"/>
<evidence type="ECO:0000256" key="4">
    <source>
        <dbReference type="ARBA" id="ARBA00022806"/>
    </source>
</evidence>
<evidence type="ECO:0000256" key="2">
    <source>
        <dbReference type="ARBA" id="ARBA00022741"/>
    </source>
</evidence>
<feature type="compositionally biased region" description="Gly residues" evidence="6">
    <location>
        <begin position="721"/>
        <end position="736"/>
    </location>
</feature>